<keyword evidence="11 17" id="KW-0518">Myosin</keyword>
<dbReference type="GO" id="GO:0004674">
    <property type="term" value="F:protein serine/threonine kinase activity"/>
    <property type="evidence" value="ECO:0007669"/>
    <property type="project" value="UniProtKB-KW"/>
</dbReference>
<keyword evidence="14" id="KW-0966">Cell projection</keyword>
<evidence type="ECO:0000256" key="13">
    <source>
        <dbReference type="ARBA" id="ARBA00023212"/>
    </source>
</evidence>
<keyword evidence="13" id="KW-0206">Cytoskeleton</keyword>
<organism evidence="20 21">
    <name type="scientific">Elysia marginata</name>
    <dbReference type="NCBI Taxonomy" id="1093978"/>
    <lineage>
        <taxon>Eukaryota</taxon>
        <taxon>Metazoa</taxon>
        <taxon>Spiralia</taxon>
        <taxon>Lophotrochozoa</taxon>
        <taxon>Mollusca</taxon>
        <taxon>Gastropoda</taxon>
        <taxon>Heterobranchia</taxon>
        <taxon>Euthyneura</taxon>
        <taxon>Panpulmonata</taxon>
        <taxon>Sacoglossa</taxon>
        <taxon>Placobranchoidea</taxon>
        <taxon>Plakobranchidae</taxon>
        <taxon>Elysia</taxon>
    </lineage>
</organism>
<dbReference type="AlphaFoldDB" id="A0AAV4G5E0"/>
<evidence type="ECO:0000313" key="20">
    <source>
        <dbReference type="EMBL" id="GFR80399.1"/>
    </source>
</evidence>
<evidence type="ECO:0000256" key="3">
    <source>
        <dbReference type="ARBA" id="ARBA00012513"/>
    </source>
</evidence>
<evidence type="ECO:0000256" key="10">
    <source>
        <dbReference type="ARBA" id="ARBA00022840"/>
    </source>
</evidence>
<dbReference type="EMBL" id="BMAT01008214">
    <property type="protein sequence ID" value="GFR80399.1"/>
    <property type="molecule type" value="Genomic_DNA"/>
</dbReference>
<keyword evidence="6" id="KW-0808">Transferase</keyword>
<dbReference type="InterPro" id="IPR036961">
    <property type="entry name" value="Kinesin_motor_dom_sf"/>
</dbReference>
<dbReference type="GO" id="GO:0003779">
    <property type="term" value="F:actin binding"/>
    <property type="evidence" value="ECO:0007669"/>
    <property type="project" value="UniProtKB-KW"/>
</dbReference>
<dbReference type="PROSITE" id="PS50096">
    <property type="entry name" value="IQ"/>
    <property type="match status" value="5"/>
</dbReference>
<dbReference type="GO" id="GO:0016459">
    <property type="term" value="C:myosin complex"/>
    <property type="evidence" value="ECO:0007669"/>
    <property type="project" value="UniProtKB-KW"/>
</dbReference>
<dbReference type="Pfam" id="PF00063">
    <property type="entry name" value="Myosin_head"/>
    <property type="match status" value="1"/>
</dbReference>
<dbReference type="InterPro" id="IPR001609">
    <property type="entry name" value="Myosin_head_motor_dom-like"/>
</dbReference>
<dbReference type="PANTHER" id="PTHR46256">
    <property type="entry name" value="AGAP011099-PA"/>
    <property type="match status" value="1"/>
</dbReference>
<feature type="binding site" evidence="17">
    <location>
        <begin position="36"/>
        <end position="43"/>
    </location>
    <ligand>
        <name>ATP</name>
        <dbReference type="ChEBI" id="CHEBI:30616"/>
    </ligand>
</feature>
<comment type="similarity">
    <text evidence="17">Belongs to the TRAFAC class myosin-kinesin ATPase superfamily. Myosin family.</text>
</comment>
<keyword evidence="7" id="KW-0677">Repeat</keyword>
<dbReference type="GO" id="GO:0030832">
    <property type="term" value="P:regulation of actin filament length"/>
    <property type="evidence" value="ECO:0007669"/>
    <property type="project" value="TreeGrafter"/>
</dbReference>
<gene>
    <name evidence="20" type="ORF">ElyMa_004045100</name>
</gene>
<dbReference type="SMART" id="SM00242">
    <property type="entry name" value="MYSc"/>
    <property type="match status" value="1"/>
</dbReference>
<sequence>MHSRKTDNSPHIFAVADHAYQMMMHNRRNQCIVISGESGAGKTESANLLVQQLTQLGKAPNRTLEDRILQVNPLMEAFGNAKTIINDNSSRFGKYLEMFFTATSGTVVGAKITEYLLEKSRVINQAPGEQNFHIFYYIHDGLIASDREAEYHLKPNTAYKYIGEYTRASTNVASMSVNRVRFKAIEHCFESIGFKPEEVKSVYGVLAAILHAGNIEFVSKESEYGGDACKVKDTSLITIVSELLGLDFTDVLESLTTTGMVAKGEVIIRENSSREAQNARDAMAKALYGRLFSWIVNRVSSLLKPGRVDHSHDECYTTGLLDIFGFENLKTNSFEQLCINIANEQIQYYFNQHIFAWELEEYRNEGVDAAEVTYIDNRPILDMFLSKPVGLLALLDEESHFPRATDTTLVEKLNQNVSSPIYSRSKSNGSTFCIDHFAGKIEYDAEGFLEKNRDRLPMEIMNIMRMSENKVVKHLFQTPLTRTGNLQNSGSMNSINSSRAGSPMSAGGRGGSTGTVSVTSYNSRGSGTMGGSKHASGSASMTRMQQTVATYFRYSLMDLLNKMVSGTPHFVRCIKPNDQKEPGNLVSDRVTTQLRYTGVLETTRIRRQGYSHRITFSDFIKRYHVLGFRHDEEVSVSDETCQRLLENIKLKDWALGKSKVFLKYYHVEYLAQAYEAMCQKIVRVQAYVRMWLARSRFYQLKWKRDKASIIIQKHMRGFIHRRKFTAVNRRRHQAATQIQKVVKGHYTRKKTRPIIAKRRKAAITIQSNIRGYLARKHVSRLRTIKEEEELKEKQAASASTIQRIYRLYRMKRQTAEIREKEMTYRRGKSATKIQAFYRMWRQRVVYRRLVKERERHKHDVQVIGKQISQKNHKMVKLQDDANHTASPSPPATPPASAAKRVAMADTAASAFKESPKRRAGNSSQDSPSKKVWTRVSSQAVGEARVEQMKKMYDIKKVIPDREADYYDQTGKLDSHSAHTPSSNINTCDNHHGYFRLQGVCLASRANQSDIAIFTFKGSLVSTRHFL</sequence>
<dbReference type="GO" id="GO:0005524">
    <property type="term" value="F:ATP binding"/>
    <property type="evidence" value="ECO:0007669"/>
    <property type="project" value="UniProtKB-UniRule"/>
</dbReference>
<feature type="compositionally biased region" description="Polar residues" evidence="18">
    <location>
        <begin position="482"/>
        <end position="500"/>
    </location>
</feature>
<comment type="subcellular location">
    <subcellularLocation>
        <location evidence="2">Cell projection</location>
    </subcellularLocation>
    <subcellularLocation>
        <location evidence="1">Cytoplasm</location>
        <location evidence="1">Cytoskeleton</location>
    </subcellularLocation>
</comment>
<evidence type="ECO:0000256" key="6">
    <source>
        <dbReference type="ARBA" id="ARBA00022679"/>
    </source>
</evidence>
<dbReference type="Gene3D" id="1.20.58.530">
    <property type="match status" value="1"/>
</dbReference>
<evidence type="ECO:0000259" key="19">
    <source>
        <dbReference type="PROSITE" id="PS51456"/>
    </source>
</evidence>
<evidence type="ECO:0000313" key="21">
    <source>
        <dbReference type="Proteomes" id="UP000762676"/>
    </source>
</evidence>
<evidence type="ECO:0000256" key="17">
    <source>
        <dbReference type="PROSITE-ProRule" id="PRU00782"/>
    </source>
</evidence>
<comment type="catalytic activity">
    <reaction evidence="15">
        <text>L-threonyl-[protein] + ATP = O-phospho-L-threonyl-[protein] + ADP + H(+)</text>
        <dbReference type="Rhea" id="RHEA:46608"/>
        <dbReference type="Rhea" id="RHEA-COMP:11060"/>
        <dbReference type="Rhea" id="RHEA-COMP:11605"/>
        <dbReference type="ChEBI" id="CHEBI:15378"/>
        <dbReference type="ChEBI" id="CHEBI:30013"/>
        <dbReference type="ChEBI" id="CHEBI:30616"/>
        <dbReference type="ChEBI" id="CHEBI:61977"/>
        <dbReference type="ChEBI" id="CHEBI:456216"/>
        <dbReference type="EC" id="2.7.11.1"/>
    </reaction>
</comment>
<dbReference type="Pfam" id="PF00612">
    <property type="entry name" value="IQ"/>
    <property type="match status" value="4"/>
</dbReference>
<evidence type="ECO:0000256" key="16">
    <source>
        <dbReference type="ARBA" id="ARBA00048679"/>
    </source>
</evidence>
<dbReference type="SMART" id="SM00015">
    <property type="entry name" value="IQ"/>
    <property type="match status" value="6"/>
</dbReference>
<dbReference type="Gene3D" id="1.20.5.190">
    <property type="match status" value="2"/>
</dbReference>
<dbReference type="GO" id="GO:0042995">
    <property type="term" value="C:cell projection"/>
    <property type="evidence" value="ECO:0007669"/>
    <property type="project" value="UniProtKB-SubCell"/>
</dbReference>
<evidence type="ECO:0000256" key="18">
    <source>
        <dbReference type="SAM" id="MobiDB-lite"/>
    </source>
</evidence>
<keyword evidence="9" id="KW-0418">Kinase</keyword>
<keyword evidence="12 17" id="KW-0505">Motor protein</keyword>
<comment type="catalytic activity">
    <reaction evidence="16">
        <text>L-seryl-[protein] + ATP = O-phospho-L-seryl-[protein] + ADP + H(+)</text>
        <dbReference type="Rhea" id="RHEA:17989"/>
        <dbReference type="Rhea" id="RHEA-COMP:9863"/>
        <dbReference type="Rhea" id="RHEA-COMP:11604"/>
        <dbReference type="ChEBI" id="CHEBI:15378"/>
        <dbReference type="ChEBI" id="CHEBI:29999"/>
        <dbReference type="ChEBI" id="CHEBI:30616"/>
        <dbReference type="ChEBI" id="CHEBI:83421"/>
        <dbReference type="ChEBI" id="CHEBI:456216"/>
        <dbReference type="EC" id="2.7.11.1"/>
    </reaction>
</comment>
<dbReference type="InterPro" id="IPR052409">
    <property type="entry name" value="Myosin-III_kinase_activity"/>
</dbReference>
<evidence type="ECO:0000256" key="5">
    <source>
        <dbReference type="ARBA" id="ARBA00022527"/>
    </source>
</evidence>
<evidence type="ECO:0000256" key="15">
    <source>
        <dbReference type="ARBA" id="ARBA00047899"/>
    </source>
</evidence>
<dbReference type="PROSITE" id="PS51456">
    <property type="entry name" value="MYOSIN_MOTOR"/>
    <property type="match status" value="1"/>
</dbReference>
<evidence type="ECO:0000256" key="1">
    <source>
        <dbReference type="ARBA" id="ARBA00004245"/>
    </source>
</evidence>
<accession>A0AAV4G5E0</accession>
<evidence type="ECO:0000256" key="12">
    <source>
        <dbReference type="ARBA" id="ARBA00023175"/>
    </source>
</evidence>
<proteinExistence type="inferred from homology"/>
<dbReference type="SUPFAM" id="SSF52540">
    <property type="entry name" value="P-loop containing nucleoside triphosphate hydrolases"/>
    <property type="match status" value="2"/>
</dbReference>
<evidence type="ECO:0000256" key="4">
    <source>
        <dbReference type="ARBA" id="ARBA00022490"/>
    </source>
</evidence>
<comment type="caution">
    <text evidence="20">The sequence shown here is derived from an EMBL/GenBank/DDBJ whole genome shotgun (WGS) entry which is preliminary data.</text>
</comment>
<keyword evidence="5" id="KW-0723">Serine/threonine-protein kinase</keyword>
<dbReference type="PANTHER" id="PTHR46256:SF3">
    <property type="entry name" value="MYOSIN MOTOR DOMAIN-CONTAINING PROTEIN"/>
    <property type="match status" value="1"/>
</dbReference>
<dbReference type="Gene3D" id="1.10.10.820">
    <property type="match status" value="1"/>
</dbReference>
<dbReference type="InterPro" id="IPR000048">
    <property type="entry name" value="IQ_motif_EF-hand-BS"/>
</dbReference>
<feature type="region of interest" description="Disordered" evidence="18">
    <location>
        <begin position="880"/>
        <end position="935"/>
    </location>
</feature>
<dbReference type="Gene3D" id="1.20.120.720">
    <property type="entry name" value="Myosin VI head, motor domain, U50 subdomain"/>
    <property type="match status" value="1"/>
</dbReference>
<dbReference type="Gene3D" id="1.20.5.4820">
    <property type="match status" value="1"/>
</dbReference>
<reference evidence="20 21" key="1">
    <citation type="journal article" date="2021" name="Elife">
        <title>Chloroplast acquisition without the gene transfer in kleptoplastic sea slugs, Plakobranchus ocellatus.</title>
        <authorList>
            <person name="Maeda T."/>
            <person name="Takahashi S."/>
            <person name="Yoshida T."/>
            <person name="Shimamura S."/>
            <person name="Takaki Y."/>
            <person name="Nagai Y."/>
            <person name="Toyoda A."/>
            <person name="Suzuki Y."/>
            <person name="Arimoto A."/>
            <person name="Ishii H."/>
            <person name="Satoh N."/>
            <person name="Nishiyama T."/>
            <person name="Hasebe M."/>
            <person name="Maruyama T."/>
            <person name="Minagawa J."/>
            <person name="Obokata J."/>
            <person name="Shigenobu S."/>
        </authorList>
    </citation>
    <scope>NUCLEOTIDE SEQUENCE [LARGE SCALE GENOMIC DNA]</scope>
</reference>
<evidence type="ECO:0000256" key="2">
    <source>
        <dbReference type="ARBA" id="ARBA00004316"/>
    </source>
</evidence>
<keyword evidence="10 17" id="KW-0067">ATP-binding</keyword>
<dbReference type="EC" id="2.7.11.1" evidence="3"/>
<evidence type="ECO:0000256" key="8">
    <source>
        <dbReference type="ARBA" id="ARBA00022741"/>
    </source>
</evidence>
<evidence type="ECO:0000256" key="7">
    <source>
        <dbReference type="ARBA" id="ARBA00022737"/>
    </source>
</evidence>
<feature type="region of interest" description="Actin-binding" evidence="17">
    <location>
        <begin position="556"/>
        <end position="578"/>
    </location>
</feature>
<keyword evidence="17" id="KW-0009">Actin-binding</keyword>
<protein>
    <recommendedName>
        <fullName evidence="3">non-specific serine/threonine protein kinase</fullName>
        <ecNumber evidence="3">2.7.11.1</ecNumber>
    </recommendedName>
</protein>
<name>A0AAV4G5E0_9GAST</name>
<dbReference type="GO" id="GO:0000146">
    <property type="term" value="F:microfilament motor activity"/>
    <property type="evidence" value="ECO:0007669"/>
    <property type="project" value="TreeGrafter"/>
</dbReference>
<evidence type="ECO:0000256" key="14">
    <source>
        <dbReference type="ARBA" id="ARBA00023273"/>
    </source>
</evidence>
<evidence type="ECO:0000256" key="11">
    <source>
        <dbReference type="ARBA" id="ARBA00023123"/>
    </source>
</evidence>
<keyword evidence="8 17" id="KW-0547">Nucleotide-binding</keyword>
<keyword evidence="21" id="KW-1185">Reference proteome</keyword>
<feature type="domain" description="Myosin motor" evidence="19">
    <location>
        <begin position="1"/>
        <end position="675"/>
    </location>
</feature>
<keyword evidence="4" id="KW-0963">Cytoplasm</keyword>
<evidence type="ECO:0000256" key="9">
    <source>
        <dbReference type="ARBA" id="ARBA00022777"/>
    </source>
</evidence>
<dbReference type="Gene3D" id="3.40.850.10">
    <property type="entry name" value="Kinesin motor domain"/>
    <property type="match status" value="1"/>
</dbReference>
<feature type="region of interest" description="Disordered" evidence="18">
    <location>
        <begin position="482"/>
        <end position="540"/>
    </location>
</feature>
<dbReference type="InterPro" id="IPR027417">
    <property type="entry name" value="P-loop_NTPase"/>
</dbReference>
<dbReference type="Proteomes" id="UP000762676">
    <property type="component" value="Unassembled WGS sequence"/>
</dbReference>
<dbReference type="PRINTS" id="PR00193">
    <property type="entry name" value="MYOSINHEAVY"/>
</dbReference>